<dbReference type="GO" id="GO:0046872">
    <property type="term" value="F:metal ion binding"/>
    <property type="evidence" value="ECO:0007669"/>
    <property type="project" value="UniProtKB-KW"/>
</dbReference>
<feature type="transmembrane region" description="Helical" evidence="11">
    <location>
        <begin position="12"/>
        <end position="31"/>
    </location>
</feature>
<dbReference type="PROSITE" id="PS51296">
    <property type="entry name" value="RIESKE"/>
    <property type="match status" value="1"/>
</dbReference>
<evidence type="ECO:0000256" key="8">
    <source>
        <dbReference type="ARBA" id="ARBA00023136"/>
    </source>
</evidence>
<keyword evidence="8 11" id="KW-0472">Membrane</keyword>
<keyword evidence="7" id="KW-0411">Iron-sulfur</keyword>
<dbReference type="AlphaFoldDB" id="A0A1W1BN80"/>
<evidence type="ECO:0000256" key="4">
    <source>
        <dbReference type="ARBA" id="ARBA00022723"/>
    </source>
</evidence>
<dbReference type="GO" id="GO:0051537">
    <property type="term" value="F:2 iron, 2 sulfur cluster binding"/>
    <property type="evidence" value="ECO:0007669"/>
    <property type="project" value="UniProtKB-KW"/>
</dbReference>
<dbReference type="PANTHER" id="PTHR10134">
    <property type="entry name" value="CYTOCHROME B-C1 COMPLEX SUBUNIT RIESKE, MITOCHONDRIAL"/>
    <property type="match status" value="1"/>
</dbReference>
<reference evidence="13" key="1">
    <citation type="submission" date="2016-10" db="EMBL/GenBank/DDBJ databases">
        <authorList>
            <person name="de Groot N.N."/>
        </authorList>
    </citation>
    <scope>NUCLEOTIDE SEQUENCE</scope>
</reference>
<evidence type="ECO:0000256" key="1">
    <source>
        <dbReference type="ARBA" id="ARBA00004167"/>
    </source>
</evidence>
<keyword evidence="4" id="KW-0479">Metal-binding</keyword>
<keyword evidence="3" id="KW-0001">2Fe-2S</keyword>
<evidence type="ECO:0000259" key="12">
    <source>
        <dbReference type="PROSITE" id="PS51296"/>
    </source>
</evidence>
<dbReference type="Pfam" id="PF00355">
    <property type="entry name" value="Rieske"/>
    <property type="match status" value="1"/>
</dbReference>
<dbReference type="GO" id="GO:0016491">
    <property type="term" value="F:oxidoreductase activity"/>
    <property type="evidence" value="ECO:0007669"/>
    <property type="project" value="UniProtKB-KW"/>
</dbReference>
<sequence>MANNTKGRRDFMGMALGGFTALGGIGALYAMKRTWDPLPSVKAAGFTTIDLKDAQDNVLVTEKWRGKPIFILKQSKEMMAKTTEKTKKRLIKIGDSHYMVAVGLCTHLGCIPGYNPTDESFLCACHGGRYDATADVTKAPPPRGLDIPPFKIDGTKLVLGETGPEYKKMLADGTTMPV</sequence>
<keyword evidence="6" id="KW-0408">Iron</keyword>
<evidence type="ECO:0000256" key="9">
    <source>
        <dbReference type="ARBA" id="ARBA00023157"/>
    </source>
</evidence>
<dbReference type="EC" id="1.10.2.2" evidence="13"/>
<name>A0A1W1BN80_9ZZZZ</name>
<keyword evidence="9" id="KW-1015">Disulfide bond</keyword>
<dbReference type="PRINTS" id="PR00162">
    <property type="entry name" value="RIESKE"/>
</dbReference>
<dbReference type="GO" id="GO:0008121">
    <property type="term" value="F:quinol-cytochrome-c reductase activity"/>
    <property type="evidence" value="ECO:0007669"/>
    <property type="project" value="InterPro"/>
</dbReference>
<gene>
    <name evidence="13" type="ORF">MNB_SV-3-51</name>
</gene>
<dbReference type="GO" id="GO:0016020">
    <property type="term" value="C:membrane"/>
    <property type="evidence" value="ECO:0007669"/>
    <property type="project" value="UniProtKB-SubCell"/>
</dbReference>
<evidence type="ECO:0000256" key="3">
    <source>
        <dbReference type="ARBA" id="ARBA00022714"/>
    </source>
</evidence>
<keyword evidence="13" id="KW-0560">Oxidoreductase</keyword>
<dbReference type="Gene3D" id="2.102.10.10">
    <property type="entry name" value="Rieske [2Fe-2S] iron-sulphur domain"/>
    <property type="match status" value="1"/>
</dbReference>
<proteinExistence type="predicted"/>
<comment type="subcellular location">
    <subcellularLocation>
        <location evidence="1">Membrane</location>
        <topology evidence="1">Single-pass membrane protein</topology>
    </subcellularLocation>
</comment>
<feature type="domain" description="Rieske" evidence="12">
    <location>
        <begin position="69"/>
        <end position="159"/>
    </location>
</feature>
<keyword evidence="5 11" id="KW-1133">Transmembrane helix</keyword>
<comment type="cofactor">
    <cofactor evidence="10">
        <name>[2Fe-2S] cluster</name>
        <dbReference type="ChEBI" id="CHEBI:190135"/>
    </cofactor>
</comment>
<evidence type="ECO:0000256" key="2">
    <source>
        <dbReference type="ARBA" id="ARBA00022692"/>
    </source>
</evidence>
<dbReference type="CDD" id="cd03470">
    <property type="entry name" value="Rieske_cytochrome_bc1"/>
    <property type="match status" value="1"/>
</dbReference>
<dbReference type="SUPFAM" id="SSF50022">
    <property type="entry name" value="ISP domain"/>
    <property type="match status" value="1"/>
</dbReference>
<evidence type="ECO:0000256" key="11">
    <source>
        <dbReference type="SAM" id="Phobius"/>
    </source>
</evidence>
<dbReference type="InterPro" id="IPR014349">
    <property type="entry name" value="Rieske_Fe-S_prot"/>
</dbReference>
<dbReference type="InterPro" id="IPR006317">
    <property type="entry name" value="Ubiquinol_cyt_c_Rdtase_Fe-S-su"/>
</dbReference>
<organism evidence="13">
    <name type="scientific">hydrothermal vent metagenome</name>
    <dbReference type="NCBI Taxonomy" id="652676"/>
    <lineage>
        <taxon>unclassified sequences</taxon>
        <taxon>metagenomes</taxon>
        <taxon>ecological metagenomes</taxon>
    </lineage>
</organism>
<dbReference type="InterPro" id="IPR036922">
    <property type="entry name" value="Rieske_2Fe-2S_sf"/>
</dbReference>
<evidence type="ECO:0000256" key="6">
    <source>
        <dbReference type="ARBA" id="ARBA00023004"/>
    </source>
</evidence>
<evidence type="ECO:0000256" key="7">
    <source>
        <dbReference type="ARBA" id="ARBA00023014"/>
    </source>
</evidence>
<dbReference type="EMBL" id="FPHI01000008">
    <property type="protein sequence ID" value="SFV55010.1"/>
    <property type="molecule type" value="Genomic_DNA"/>
</dbReference>
<evidence type="ECO:0000313" key="13">
    <source>
        <dbReference type="EMBL" id="SFV55010.1"/>
    </source>
</evidence>
<keyword evidence="2 11" id="KW-0812">Transmembrane</keyword>
<protein>
    <submittedName>
        <fullName evidence="13">Ubiquinol-cytochrome C reductase iron-sulfur subunit</fullName>
        <ecNumber evidence="13">1.10.2.2</ecNumber>
    </submittedName>
</protein>
<dbReference type="InterPro" id="IPR005805">
    <property type="entry name" value="Rieske_Fe-S_prot_C"/>
</dbReference>
<accession>A0A1W1BN80</accession>
<dbReference type="NCBIfam" id="TIGR01416">
    <property type="entry name" value="Rieske_proteo"/>
    <property type="match status" value="1"/>
</dbReference>
<evidence type="ECO:0000256" key="10">
    <source>
        <dbReference type="ARBA" id="ARBA00034078"/>
    </source>
</evidence>
<evidence type="ECO:0000256" key="5">
    <source>
        <dbReference type="ARBA" id="ARBA00022989"/>
    </source>
</evidence>
<dbReference type="InterPro" id="IPR017941">
    <property type="entry name" value="Rieske_2Fe-2S"/>
</dbReference>